<keyword evidence="3 8" id="KW-0479">Metal-binding</keyword>
<dbReference type="InterPro" id="IPR002994">
    <property type="entry name" value="Surf1/Shy1"/>
</dbReference>
<comment type="similarity">
    <text evidence="9">Belongs to the SURF1 family.</text>
</comment>
<evidence type="ECO:0000256" key="4">
    <source>
        <dbReference type="ARBA" id="ARBA00022833"/>
    </source>
</evidence>
<evidence type="ECO:0000256" key="5">
    <source>
        <dbReference type="ARBA" id="ARBA00022989"/>
    </source>
</evidence>
<feature type="region of interest" description="Disordered" evidence="10">
    <location>
        <begin position="18"/>
        <end position="38"/>
    </location>
</feature>
<evidence type="ECO:0000256" key="10">
    <source>
        <dbReference type="SAM" id="MobiDB-lite"/>
    </source>
</evidence>
<comment type="caution">
    <text evidence="9">Lacks conserved residue(s) required for the propagation of feature annotation.</text>
</comment>
<keyword evidence="9" id="KW-0496">Mitochondrion</keyword>
<evidence type="ECO:0000313" key="12">
    <source>
        <dbReference type="EMBL" id="KAG6512874.1"/>
    </source>
</evidence>
<keyword evidence="6 8" id="KW-0440">LIM domain</keyword>
<evidence type="ECO:0000256" key="9">
    <source>
        <dbReference type="RuleBase" id="RU363076"/>
    </source>
</evidence>
<keyword evidence="5 9" id="KW-1133">Transmembrane helix</keyword>
<evidence type="ECO:0000256" key="8">
    <source>
        <dbReference type="PROSITE-ProRule" id="PRU00125"/>
    </source>
</evidence>
<dbReference type="CDD" id="cd06662">
    <property type="entry name" value="SURF1"/>
    <property type="match status" value="1"/>
</dbReference>
<evidence type="ECO:0000256" key="6">
    <source>
        <dbReference type="ARBA" id="ARBA00023038"/>
    </source>
</evidence>
<dbReference type="AlphaFoldDB" id="A0A8J5H0M4"/>
<keyword evidence="2 9" id="KW-0812">Transmembrane</keyword>
<organism evidence="12 13">
    <name type="scientific">Zingiber officinale</name>
    <name type="common">Ginger</name>
    <name type="synonym">Amomum zingiber</name>
    <dbReference type="NCBI Taxonomy" id="94328"/>
    <lineage>
        <taxon>Eukaryota</taxon>
        <taxon>Viridiplantae</taxon>
        <taxon>Streptophyta</taxon>
        <taxon>Embryophyta</taxon>
        <taxon>Tracheophyta</taxon>
        <taxon>Spermatophyta</taxon>
        <taxon>Magnoliopsida</taxon>
        <taxon>Liliopsida</taxon>
        <taxon>Zingiberales</taxon>
        <taxon>Zingiberaceae</taxon>
        <taxon>Zingiber</taxon>
    </lineage>
</organism>
<dbReference type="FunFam" id="2.10.110.10:FF:000002">
    <property type="entry name" value="LIM domain and actin-binding 1"/>
    <property type="match status" value="1"/>
</dbReference>
<protein>
    <recommendedName>
        <fullName evidence="9">SURF1-like protein</fullName>
    </recommendedName>
</protein>
<dbReference type="SMART" id="SM00132">
    <property type="entry name" value="LIM"/>
    <property type="match status" value="1"/>
</dbReference>
<dbReference type="PROSITE" id="PS00478">
    <property type="entry name" value="LIM_DOMAIN_1"/>
    <property type="match status" value="1"/>
</dbReference>
<dbReference type="SUPFAM" id="SSF57716">
    <property type="entry name" value="Glucocorticoid receptor-like (DNA-binding domain)"/>
    <property type="match status" value="2"/>
</dbReference>
<dbReference type="GO" id="GO:0051017">
    <property type="term" value="P:actin filament bundle assembly"/>
    <property type="evidence" value="ECO:0007669"/>
    <property type="project" value="UniProtKB-ARBA"/>
</dbReference>
<gene>
    <name evidence="12" type="ORF">ZIOFF_031009</name>
</gene>
<evidence type="ECO:0000313" key="13">
    <source>
        <dbReference type="Proteomes" id="UP000734854"/>
    </source>
</evidence>
<keyword evidence="13" id="KW-1185">Reference proteome</keyword>
<keyword evidence="4 8" id="KW-0862">Zinc</keyword>
<comment type="subcellular location">
    <subcellularLocation>
        <location evidence="1">Membrane</location>
    </subcellularLocation>
    <subcellularLocation>
        <location evidence="9">Mitochondrion inner membrane</location>
        <topology evidence="9">Multi-pass membrane protein</topology>
    </subcellularLocation>
</comment>
<keyword evidence="7 9" id="KW-0472">Membrane</keyword>
<comment type="caution">
    <text evidence="12">The sequence shown here is derived from an EMBL/GenBank/DDBJ whole genome shotgun (WGS) entry which is preliminary data.</text>
</comment>
<feature type="transmembrane region" description="Helical" evidence="9">
    <location>
        <begin position="65"/>
        <end position="83"/>
    </location>
</feature>
<keyword evidence="9" id="KW-0999">Mitochondrion inner membrane</keyword>
<feature type="domain" description="LIM zinc-binding" evidence="11">
    <location>
        <begin position="457"/>
        <end position="517"/>
    </location>
</feature>
<evidence type="ECO:0000256" key="1">
    <source>
        <dbReference type="ARBA" id="ARBA00004370"/>
    </source>
</evidence>
<evidence type="ECO:0000256" key="7">
    <source>
        <dbReference type="ARBA" id="ARBA00023136"/>
    </source>
</evidence>
<dbReference type="CDD" id="cd09440">
    <property type="entry name" value="LIM1_SF3"/>
    <property type="match status" value="1"/>
</dbReference>
<sequence length="578" mass="64914">MAAWLSKTLKLKRSLPYNFQSSSPRPLAAFSSSNASPPTAAAAADAAAAASSASQSQEKKKLSKALLFLPGAITFGLGTWQIFRRQEKIELLDYRRKRLEMEPLNWNELSSSNYDWNTLEFRKVICEGDFDESKSVFIGPRSRSISGITENGYYVITPLVPRRTEPGSAQVPVLVNRGWVPRGWRQKSLGNSENFRTSSIAGTVEAKENEGSIRWKFWSRKPEALKVEENIPPPKRVVGVIRGSEDPSIFVPENDPSSGQWFYVNIPMIARSCALPENTLYIEDINEDFSATNPYPAPKDVNKLIRYSVMPQDHLNYTLTWVVSMLQLYLIVCDPPILRNRSDGRNFVLSESIGQEDLGSWTLHKPLPFFLANNGLSSHPPLSFTTSLPICFCWLLRNSLPLTSFYSSFLPLRPPCFLPSPLGSNNTKFHSPFIYSSINSPSYRKVETTMAFQGTTTKCTACDKTVYLVDKLIADKRPYHKACFRCHHCNGTLKLGNFNSFEGVLYCKPHFDQLYKTTGSLEKSFEGTPKIVKPEKPIDNENANKMSNAFVGTQEKCVGCSKTAYPTERVISQTIVIK</sequence>
<dbReference type="InterPro" id="IPR045214">
    <property type="entry name" value="Surf1/Surf4"/>
</dbReference>
<evidence type="ECO:0000256" key="2">
    <source>
        <dbReference type="ARBA" id="ARBA00022692"/>
    </source>
</evidence>
<accession>A0A8J5H0M4</accession>
<dbReference type="GO" id="GO:0005743">
    <property type="term" value="C:mitochondrial inner membrane"/>
    <property type="evidence" value="ECO:0007669"/>
    <property type="project" value="UniProtKB-SubCell"/>
</dbReference>
<dbReference type="Proteomes" id="UP000734854">
    <property type="component" value="Unassembled WGS sequence"/>
</dbReference>
<dbReference type="PANTHER" id="PTHR23427:SF2">
    <property type="entry name" value="SURFEIT LOCUS PROTEIN 1"/>
    <property type="match status" value="1"/>
</dbReference>
<dbReference type="PROSITE" id="PS50895">
    <property type="entry name" value="SURF1"/>
    <property type="match status" value="1"/>
</dbReference>
<dbReference type="InterPro" id="IPR001781">
    <property type="entry name" value="Znf_LIM"/>
</dbReference>
<dbReference type="PROSITE" id="PS50023">
    <property type="entry name" value="LIM_DOMAIN_2"/>
    <property type="match status" value="1"/>
</dbReference>
<dbReference type="Pfam" id="PF02104">
    <property type="entry name" value="SURF1"/>
    <property type="match status" value="1"/>
</dbReference>
<reference evidence="12 13" key="1">
    <citation type="submission" date="2020-08" db="EMBL/GenBank/DDBJ databases">
        <title>Plant Genome Project.</title>
        <authorList>
            <person name="Zhang R.-G."/>
        </authorList>
    </citation>
    <scope>NUCLEOTIDE SEQUENCE [LARGE SCALE GENOMIC DNA]</scope>
    <source>
        <tissue evidence="12">Rhizome</tissue>
    </source>
</reference>
<name>A0A8J5H0M4_ZINOF</name>
<evidence type="ECO:0000259" key="11">
    <source>
        <dbReference type="PROSITE" id="PS50023"/>
    </source>
</evidence>
<proteinExistence type="inferred from homology"/>
<evidence type="ECO:0000256" key="3">
    <source>
        <dbReference type="ARBA" id="ARBA00022723"/>
    </source>
</evidence>
<comment type="function">
    <text evidence="9">Probably involved in the biogenesis of the COX complex.</text>
</comment>
<dbReference type="Gene3D" id="2.10.110.10">
    <property type="entry name" value="Cysteine Rich Protein"/>
    <property type="match status" value="1"/>
</dbReference>
<dbReference type="GO" id="GO:0051015">
    <property type="term" value="F:actin filament binding"/>
    <property type="evidence" value="ECO:0007669"/>
    <property type="project" value="UniProtKB-ARBA"/>
</dbReference>
<dbReference type="Pfam" id="PF00412">
    <property type="entry name" value="LIM"/>
    <property type="match status" value="1"/>
</dbReference>
<dbReference type="GO" id="GO:0046872">
    <property type="term" value="F:metal ion binding"/>
    <property type="evidence" value="ECO:0007669"/>
    <property type="project" value="UniProtKB-KW"/>
</dbReference>
<dbReference type="PANTHER" id="PTHR23427">
    <property type="entry name" value="SURFEIT LOCUS PROTEIN"/>
    <property type="match status" value="1"/>
</dbReference>
<feature type="compositionally biased region" description="Low complexity" evidence="10">
    <location>
        <begin position="28"/>
        <end position="38"/>
    </location>
</feature>
<dbReference type="EMBL" id="JACMSC010000008">
    <property type="protein sequence ID" value="KAG6512874.1"/>
    <property type="molecule type" value="Genomic_DNA"/>
</dbReference>